<evidence type="ECO:0000256" key="2">
    <source>
        <dbReference type="ARBA" id="ARBA00006052"/>
    </source>
</evidence>
<protein>
    <recommendedName>
        <fullName evidence="3 10">Phosphoenolpyruvate carboxykinase (ATP)</fullName>
        <shortName evidence="10">PCK</shortName>
        <shortName evidence="10">PEP carboxykinase</shortName>
        <shortName evidence="10">PEPCK</shortName>
        <ecNumber evidence="3 10">4.1.1.49</ecNumber>
    </recommendedName>
</protein>
<dbReference type="SUPFAM" id="SSF53795">
    <property type="entry name" value="PEP carboxykinase-like"/>
    <property type="match status" value="1"/>
</dbReference>
<dbReference type="eggNOG" id="COG1866">
    <property type="taxonomic scope" value="Bacteria"/>
</dbReference>
<evidence type="ECO:0000256" key="7">
    <source>
        <dbReference type="ARBA" id="ARBA00022840"/>
    </source>
</evidence>
<evidence type="ECO:0000313" key="11">
    <source>
        <dbReference type="EMBL" id="AEE14116.1"/>
    </source>
</evidence>
<dbReference type="PANTHER" id="PTHR30031:SF0">
    <property type="entry name" value="PHOSPHOENOLPYRUVATE CARBOXYKINASE (ATP)"/>
    <property type="match status" value="1"/>
</dbReference>
<keyword evidence="10" id="KW-0479">Metal-binding</keyword>
<gene>
    <name evidence="10" type="primary">pckA</name>
    <name evidence="11" type="ORF">Thena_0476</name>
</gene>
<evidence type="ECO:0000256" key="8">
    <source>
        <dbReference type="ARBA" id="ARBA00023239"/>
    </source>
</evidence>
<dbReference type="GO" id="GO:0005524">
    <property type="term" value="F:ATP binding"/>
    <property type="evidence" value="ECO:0007669"/>
    <property type="project" value="UniProtKB-UniRule"/>
</dbReference>
<evidence type="ECO:0000256" key="6">
    <source>
        <dbReference type="ARBA" id="ARBA00022793"/>
    </source>
</evidence>
<reference evidence="11 12" key="1">
    <citation type="submission" date="2011-04" db="EMBL/GenBank/DDBJ databases">
        <title>The complete genome of Thermodesulfobium narugense DSM 14796.</title>
        <authorList>
            <consortium name="US DOE Joint Genome Institute (JGI-PGF)"/>
            <person name="Lucas S."/>
            <person name="Han J."/>
            <person name="Lapidus A."/>
            <person name="Bruce D."/>
            <person name="Goodwin L."/>
            <person name="Pitluck S."/>
            <person name="Peters L."/>
            <person name="Kyrpides N."/>
            <person name="Mavromatis K."/>
            <person name="Pagani I."/>
            <person name="Ivanova N."/>
            <person name="Ovchinnikova G."/>
            <person name="Zhang X."/>
            <person name="Saunders L."/>
            <person name="Detter J.C."/>
            <person name="Tapia R."/>
            <person name="Han C."/>
            <person name="Land M."/>
            <person name="Hauser L."/>
            <person name="Markowitz V."/>
            <person name="Cheng J.-F."/>
            <person name="Hugenholtz P."/>
            <person name="Woyke T."/>
            <person name="Wu D."/>
            <person name="Spring S."/>
            <person name="Schroeder M."/>
            <person name="Brambilla E."/>
            <person name="Klenk H.-P."/>
            <person name="Eisen J.A."/>
        </authorList>
    </citation>
    <scope>NUCLEOTIDE SEQUENCE [LARGE SCALE GENOMIC DNA]</scope>
    <source>
        <strain evidence="11 12">DSM 14796</strain>
    </source>
</reference>
<dbReference type="EC" id="4.1.1.49" evidence="3 10"/>
<accession>M1E590</accession>
<dbReference type="KEGG" id="tnr:Thena_0476"/>
<dbReference type="STRING" id="747365.Thena_0476"/>
<keyword evidence="11" id="KW-0670">Pyruvate</keyword>
<feature type="binding site" evidence="10">
    <location>
        <position position="195"/>
    </location>
    <ligand>
        <name>Mn(2+)</name>
        <dbReference type="ChEBI" id="CHEBI:29035"/>
    </ligand>
</feature>
<dbReference type="InterPro" id="IPR001272">
    <property type="entry name" value="PEP_carboxykinase_ATP"/>
</dbReference>
<dbReference type="Pfam" id="PF01293">
    <property type="entry name" value="PEPCK_ATP"/>
    <property type="match status" value="1"/>
</dbReference>
<comment type="function">
    <text evidence="10">Involved in the gluconeogenesis. Catalyzes the conversion of oxaloacetate (OAA) to phosphoenolpyruvate (PEP) through direct phosphoryl transfer between the nucleoside triphosphate and OAA.</text>
</comment>
<evidence type="ECO:0000256" key="4">
    <source>
        <dbReference type="ARBA" id="ARBA00022432"/>
    </source>
</evidence>
<feature type="binding site" evidence="10">
    <location>
        <position position="251"/>
    </location>
    <ligand>
        <name>Mn(2+)</name>
        <dbReference type="ChEBI" id="CHEBI:29035"/>
    </ligand>
</feature>
<feature type="binding site" evidence="10">
    <location>
        <begin position="230"/>
        <end position="238"/>
    </location>
    <ligand>
        <name>ATP</name>
        <dbReference type="ChEBI" id="CHEBI:30616"/>
    </ligand>
</feature>
<dbReference type="NCBIfam" id="NF006820">
    <property type="entry name" value="PRK09344.1-2"/>
    <property type="match status" value="1"/>
</dbReference>
<comment type="similarity">
    <text evidence="2 10">Belongs to the phosphoenolpyruvate carboxykinase (ATP) family.</text>
</comment>
<dbReference type="PIRSF" id="PIRSF006294">
    <property type="entry name" value="PEP_crbxkin"/>
    <property type="match status" value="1"/>
</dbReference>
<feature type="binding site" evidence="10">
    <location>
        <position position="279"/>
    </location>
    <ligand>
        <name>ATP</name>
        <dbReference type="ChEBI" id="CHEBI:30616"/>
    </ligand>
</feature>
<evidence type="ECO:0000256" key="9">
    <source>
        <dbReference type="ARBA" id="ARBA00047371"/>
    </source>
</evidence>
<evidence type="ECO:0000256" key="1">
    <source>
        <dbReference type="ARBA" id="ARBA00004742"/>
    </source>
</evidence>
<feature type="binding site" evidence="10">
    <location>
        <position position="214"/>
    </location>
    <ligand>
        <name>Mn(2+)</name>
        <dbReference type="ChEBI" id="CHEBI:29035"/>
    </ligand>
</feature>
<keyword evidence="4 10" id="KW-0312">Gluconeogenesis</keyword>
<dbReference type="HAMAP" id="MF_00453">
    <property type="entry name" value="PEPCK_ATP"/>
    <property type="match status" value="1"/>
</dbReference>
<organism evidence="11 12">
    <name type="scientific">Thermodesulfobium narugense DSM 14796</name>
    <dbReference type="NCBI Taxonomy" id="747365"/>
    <lineage>
        <taxon>Bacteria</taxon>
        <taxon>Pseudomonadati</taxon>
        <taxon>Thermodesulfobiota</taxon>
        <taxon>Thermodesulfobiia</taxon>
        <taxon>Thermodesulfobiales</taxon>
        <taxon>Thermodesulfobiaceae</taxon>
        <taxon>Thermodesulfobium</taxon>
    </lineage>
</organism>
<dbReference type="InterPro" id="IPR013035">
    <property type="entry name" value="PEP_carboxykinase_C"/>
</dbReference>
<dbReference type="UniPathway" id="UPA00138"/>
<keyword evidence="10" id="KW-0464">Manganese</keyword>
<dbReference type="GO" id="GO:0016301">
    <property type="term" value="F:kinase activity"/>
    <property type="evidence" value="ECO:0007669"/>
    <property type="project" value="UniProtKB-KW"/>
</dbReference>
<dbReference type="GO" id="GO:0046872">
    <property type="term" value="F:metal ion binding"/>
    <property type="evidence" value="ECO:0007669"/>
    <property type="project" value="UniProtKB-KW"/>
</dbReference>
<dbReference type="InterPro" id="IPR015994">
    <property type="entry name" value="PEPCK_ATP_CS"/>
</dbReference>
<feature type="binding site" evidence="10">
    <location>
        <position position="440"/>
    </location>
    <ligand>
        <name>ATP</name>
        <dbReference type="ChEBI" id="CHEBI:30616"/>
    </ligand>
</feature>
<dbReference type="NCBIfam" id="NF006821">
    <property type="entry name" value="PRK09344.1-3"/>
    <property type="match status" value="1"/>
</dbReference>
<feature type="binding site" evidence="10">
    <location>
        <position position="315"/>
    </location>
    <ligand>
        <name>ATP</name>
        <dbReference type="ChEBI" id="CHEBI:30616"/>
    </ligand>
</feature>
<keyword evidence="7 10" id="KW-0067">ATP-binding</keyword>
<dbReference type="HOGENOM" id="CLU_018247_0_1_9"/>
<evidence type="ECO:0000313" key="12">
    <source>
        <dbReference type="Proteomes" id="UP000011765"/>
    </source>
</evidence>
<dbReference type="Proteomes" id="UP000011765">
    <property type="component" value="Chromosome"/>
</dbReference>
<evidence type="ECO:0000256" key="3">
    <source>
        <dbReference type="ARBA" id="ARBA00012363"/>
    </source>
</evidence>
<keyword evidence="11" id="KW-0418">Kinase</keyword>
<comment type="pathway">
    <text evidence="1 10">Carbohydrate biosynthesis; gluconeogenesis.</text>
</comment>
<dbReference type="NCBIfam" id="TIGR00224">
    <property type="entry name" value="pckA"/>
    <property type="match status" value="1"/>
</dbReference>
<name>M1E590_9BACT</name>
<feature type="binding site" evidence="10">
    <location>
        <position position="315"/>
    </location>
    <ligand>
        <name>substrate</name>
    </ligand>
</feature>
<keyword evidence="10" id="KW-0963">Cytoplasm</keyword>
<evidence type="ECO:0000256" key="10">
    <source>
        <dbReference type="HAMAP-Rule" id="MF_00453"/>
    </source>
</evidence>
<feature type="binding site" evidence="10">
    <location>
        <position position="195"/>
    </location>
    <ligand>
        <name>ATP</name>
        <dbReference type="ChEBI" id="CHEBI:30616"/>
    </ligand>
</feature>
<comment type="catalytic activity">
    <reaction evidence="9 10">
        <text>oxaloacetate + ATP = phosphoenolpyruvate + ADP + CO2</text>
        <dbReference type="Rhea" id="RHEA:18617"/>
        <dbReference type="ChEBI" id="CHEBI:16452"/>
        <dbReference type="ChEBI" id="CHEBI:16526"/>
        <dbReference type="ChEBI" id="CHEBI:30616"/>
        <dbReference type="ChEBI" id="CHEBI:58702"/>
        <dbReference type="ChEBI" id="CHEBI:456216"/>
        <dbReference type="EC" id="4.1.1.49"/>
    </reaction>
</comment>
<dbReference type="Gene3D" id="3.90.228.20">
    <property type="match status" value="1"/>
</dbReference>
<evidence type="ECO:0000256" key="5">
    <source>
        <dbReference type="ARBA" id="ARBA00022741"/>
    </source>
</evidence>
<keyword evidence="6 10" id="KW-0210">Decarboxylase</keyword>
<dbReference type="GO" id="GO:0006094">
    <property type="term" value="P:gluconeogenesis"/>
    <property type="evidence" value="ECO:0007669"/>
    <property type="project" value="UniProtKB-UniRule"/>
</dbReference>
<proteinExistence type="inferred from homology"/>
<dbReference type="PANTHER" id="PTHR30031">
    <property type="entry name" value="PHOSPHOENOLPYRUVATE CARBOXYKINASE ATP"/>
    <property type="match status" value="1"/>
</dbReference>
<dbReference type="PROSITE" id="PS00532">
    <property type="entry name" value="PEPCK_ATP"/>
    <property type="match status" value="1"/>
</dbReference>
<dbReference type="GO" id="GO:0004612">
    <property type="term" value="F:phosphoenolpyruvate carboxykinase (ATP) activity"/>
    <property type="evidence" value="ECO:0007669"/>
    <property type="project" value="UniProtKB-UniRule"/>
</dbReference>
<keyword evidence="5 10" id="KW-0547">Nucleotide-binding</keyword>
<keyword evidence="11" id="KW-0808">Transferase</keyword>
<dbReference type="Gene3D" id="2.170.8.10">
    <property type="entry name" value="Phosphoenolpyruvate Carboxykinase, domain 2"/>
    <property type="match status" value="1"/>
</dbReference>
<dbReference type="InterPro" id="IPR008210">
    <property type="entry name" value="PEP_carboxykinase_N"/>
</dbReference>
<sequence>MRGDELKTMSNFIPKNVRSIKKNLSVPELIEIAIKNGEGVLTSKGSLCVRTGKFTGRSPNDRFIVYDDISKDTVDWGKINLPLPEENYKIIKSKALAYMQNKDILEFSGCVGSDPDYQFNVRVFCEYAFSALFSKFLFINSENKITKNSFTMFVLPGFSVDPETDKTNSDAAIILNLKEKTIIISGSMYCGEIKKAIFTCMNYFLPEKEVLPMHCSANIGKNNDVALFFGLSGTGKTTLSNDPERRLIGDDEHGWSENGIFNFEGGCYAKCINLSRENEPIIYNSIKFGSLLENVILTKDRTPDYTDSSITENTRAAYPMKAVSIAHDKLYGPHPKCIVFLTADAFGVMPPVAKLSPQDARDYFLCGYTSKLAGTERGIIEPQATFSYCFGAPFMPRKPIEYASLLERKIKEQNVRIYLLNTGWIGGSFGIGKRIDIKTTRRIVKHIIEGTIENSKFIKDKYFGLTIPEYLEGIPAEILNPINSWENKDEYAKKALELAKKIESQIKKHKE</sequence>
<feature type="binding site" evidence="10">
    <location>
        <begin position="434"/>
        <end position="435"/>
    </location>
    <ligand>
        <name>ATP</name>
        <dbReference type="ChEBI" id="CHEBI:30616"/>
    </ligand>
</feature>
<keyword evidence="12" id="KW-1185">Reference proteome</keyword>
<comment type="subcellular location">
    <subcellularLocation>
        <location evidence="10">Cytoplasm</location>
    </subcellularLocation>
</comment>
<dbReference type="EMBL" id="CP002690">
    <property type="protein sequence ID" value="AEE14116.1"/>
    <property type="molecule type" value="Genomic_DNA"/>
</dbReference>
<dbReference type="GO" id="GO:0005829">
    <property type="term" value="C:cytosol"/>
    <property type="evidence" value="ECO:0007669"/>
    <property type="project" value="TreeGrafter"/>
</dbReference>
<feature type="binding site" evidence="10">
    <location>
        <position position="214"/>
    </location>
    <ligand>
        <name>ATP</name>
        <dbReference type="ChEBI" id="CHEBI:30616"/>
    </ligand>
</feature>
<feature type="binding site" evidence="10">
    <location>
        <position position="57"/>
    </location>
    <ligand>
        <name>substrate</name>
    </ligand>
</feature>
<dbReference type="Gene3D" id="3.40.449.10">
    <property type="entry name" value="Phosphoenolpyruvate Carboxykinase, domain 1"/>
    <property type="match status" value="1"/>
</dbReference>
<dbReference type="SUPFAM" id="SSF68923">
    <property type="entry name" value="PEP carboxykinase N-terminal domain"/>
    <property type="match status" value="1"/>
</dbReference>
<comment type="cofactor">
    <cofactor evidence="10">
        <name>Mn(2+)</name>
        <dbReference type="ChEBI" id="CHEBI:29035"/>
    </cofactor>
    <text evidence="10">Binds 1 Mn(2+) ion per subunit.</text>
</comment>
<dbReference type="AlphaFoldDB" id="M1E590"/>
<feature type="binding site" evidence="10">
    <location>
        <position position="195"/>
    </location>
    <ligand>
        <name>substrate</name>
    </ligand>
</feature>
<feature type="binding site" evidence="10">
    <location>
        <position position="189"/>
    </location>
    <ligand>
        <name>substrate</name>
    </ligand>
</feature>
<keyword evidence="8 10" id="KW-0456">Lyase</keyword>